<dbReference type="AlphaFoldDB" id="A0A562T0V0"/>
<dbReference type="Pfam" id="PF00353">
    <property type="entry name" value="HemolysinCabind"/>
    <property type="match status" value="2"/>
</dbReference>
<keyword evidence="4" id="KW-0964">Secreted</keyword>
<evidence type="ECO:0000256" key="3">
    <source>
        <dbReference type="ARBA" id="ARBA00009490"/>
    </source>
</evidence>
<keyword evidence="5" id="KW-0677">Repeat</keyword>
<evidence type="ECO:0000259" key="6">
    <source>
        <dbReference type="SMART" id="SM00235"/>
    </source>
</evidence>
<dbReference type="OrthoDB" id="733404at2"/>
<dbReference type="GO" id="GO:0006508">
    <property type="term" value="P:proteolysis"/>
    <property type="evidence" value="ECO:0007669"/>
    <property type="project" value="InterPro"/>
</dbReference>
<evidence type="ECO:0000313" key="7">
    <source>
        <dbReference type="EMBL" id="TWI87207.1"/>
    </source>
</evidence>
<evidence type="ECO:0000256" key="5">
    <source>
        <dbReference type="ARBA" id="ARBA00022737"/>
    </source>
</evidence>
<organism evidence="7 8">
    <name type="scientific">Roseibium hamelinense</name>
    <dbReference type="NCBI Taxonomy" id="150831"/>
    <lineage>
        <taxon>Bacteria</taxon>
        <taxon>Pseudomonadati</taxon>
        <taxon>Pseudomonadota</taxon>
        <taxon>Alphaproteobacteria</taxon>
        <taxon>Hyphomicrobiales</taxon>
        <taxon>Stappiaceae</taxon>
        <taxon>Roseibium</taxon>
    </lineage>
</organism>
<evidence type="ECO:0000313" key="8">
    <source>
        <dbReference type="Proteomes" id="UP000320593"/>
    </source>
</evidence>
<dbReference type="SUPFAM" id="SSF55486">
    <property type="entry name" value="Metalloproteases ('zincins'), catalytic domain"/>
    <property type="match status" value="1"/>
</dbReference>
<accession>A0A562T0V0</accession>
<comment type="caution">
    <text evidence="7">The sequence shown here is derived from an EMBL/GenBank/DDBJ whole genome shotgun (WGS) entry which is preliminary data.</text>
</comment>
<dbReference type="InterPro" id="IPR006026">
    <property type="entry name" value="Peptidase_Metallo"/>
</dbReference>
<dbReference type="InterPro" id="IPR011049">
    <property type="entry name" value="Serralysin-like_metalloprot_C"/>
</dbReference>
<name>A0A562T0V0_9HYPH</name>
<protein>
    <submittedName>
        <fullName evidence="7">Serralysin</fullName>
    </submittedName>
</protein>
<evidence type="ECO:0000256" key="4">
    <source>
        <dbReference type="ARBA" id="ARBA00022525"/>
    </source>
</evidence>
<dbReference type="GO" id="GO:0008270">
    <property type="term" value="F:zinc ion binding"/>
    <property type="evidence" value="ECO:0007669"/>
    <property type="project" value="InterPro"/>
</dbReference>
<evidence type="ECO:0000256" key="1">
    <source>
        <dbReference type="ARBA" id="ARBA00001913"/>
    </source>
</evidence>
<comment type="cofactor">
    <cofactor evidence="1">
        <name>Ca(2+)</name>
        <dbReference type="ChEBI" id="CHEBI:29108"/>
    </cofactor>
</comment>
<dbReference type="Gene3D" id="3.40.390.10">
    <property type="entry name" value="Collagenase (Catalytic Domain)"/>
    <property type="match status" value="1"/>
</dbReference>
<dbReference type="InterPro" id="IPR018511">
    <property type="entry name" value="Hemolysin-typ_Ca-bd_CS"/>
</dbReference>
<dbReference type="InterPro" id="IPR034033">
    <property type="entry name" value="Serralysin-like"/>
</dbReference>
<dbReference type="Gene3D" id="2.150.10.10">
    <property type="entry name" value="Serralysin-like metalloprotease, C-terminal"/>
    <property type="match status" value="2"/>
</dbReference>
<dbReference type="PANTHER" id="PTHR38340">
    <property type="entry name" value="S-LAYER PROTEIN"/>
    <property type="match status" value="1"/>
</dbReference>
<comment type="subcellular location">
    <subcellularLocation>
        <location evidence="2">Secreted</location>
    </subcellularLocation>
</comment>
<dbReference type="SMART" id="SM00235">
    <property type="entry name" value="ZnMc"/>
    <property type="match status" value="1"/>
</dbReference>
<dbReference type="InterPro" id="IPR024079">
    <property type="entry name" value="MetalloPept_cat_dom_sf"/>
</dbReference>
<gene>
    <name evidence="7" type="ORF">JM93_02447</name>
</gene>
<dbReference type="EMBL" id="VLLF01000005">
    <property type="protein sequence ID" value="TWI87207.1"/>
    <property type="molecule type" value="Genomic_DNA"/>
</dbReference>
<dbReference type="InterPro" id="IPR050557">
    <property type="entry name" value="RTX_toxin/Mannuronan_C5-epim"/>
</dbReference>
<dbReference type="InterPro" id="IPR001343">
    <property type="entry name" value="Hemolysn_Ca-bd"/>
</dbReference>
<dbReference type="Gene3D" id="2.60.120.380">
    <property type="match status" value="1"/>
</dbReference>
<dbReference type="Pfam" id="PF04151">
    <property type="entry name" value="PPC"/>
    <property type="match status" value="1"/>
</dbReference>
<keyword evidence="8" id="KW-1185">Reference proteome</keyword>
<comment type="similarity">
    <text evidence="3">Belongs to the peptidase M10B family.</text>
</comment>
<dbReference type="InterPro" id="IPR013858">
    <property type="entry name" value="Peptidase_M10B_C"/>
</dbReference>
<dbReference type="SUPFAM" id="SSF51120">
    <property type="entry name" value="beta-Roll"/>
    <property type="match status" value="2"/>
</dbReference>
<dbReference type="GO" id="GO:0005615">
    <property type="term" value="C:extracellular space"/>
    <property type="evidence" value="ECO:0007669"/>
    <property type="project" value="InterPro"/>
</dbReference>
<evidence type="ECO:0000256" key="2">
    <source>
        <dbReference type="ARBA" id="ARBA00004613"/>
    </source>
</evidence>
<feature type="domain" description="Peptidase metallopeptidase" evidence="6">
    <location>
        <begin position="153"/>
        <end position="329"/>
    </location>
</feature>
<dbReference type="PANTHER" id="PTHR38340:SF1">
    <property type="entry name" value="S-LAYER PROTEIN"/>
    <property type="match status" value="1"/>
</dbReference>
<dbReference type="CDD" id="cd04277">
    <property type="entry name" value="ZnMc_serralysin_like"/>
    <property type="match status" value="1"/>
</dbReference>
<sequence>MPNIFETSDAASGTSTSYVLRETGKIAQGTQNAVFTTVQAHLAPGDDSDWFAIDLKAGQTYTFAAVGTFDGRGRLEDPYLKLLDQSGSLIGEDDDAGPGAYSAITFTAQTSGRYFLSVSAGEAGLTGQYGLSAVEGTKAVYDGDMAAGALLRPGVSWGTPGQPATVTYGFRDTLNNLDPEYAAEVPETFEQVTAAQMVAVEAILATYSEIANIQFERVNPDGYTDDASMLFSNYFSTTDGAGAYAYFPGSDASDRWEGDVWLNTNSVSKEELPNGSYSHFAVMHEIGHAVGLHHPGDYNASPDIDITYEAFAQYREDTQQYSVMSYFDESNADGSLGFGAFPDTLMLHDILALQQLYGANTSTRSGDTTYGFNSTEGGVYDFSQAMPHALTLWDAGGVDTIDLSGAGKVDQFVSLIDGTYSNVGGGLGNMAIAYSAVIENAIGGRGDDVVLGNAASNTLHGKAGDDTLVGGAGHDKLFGGSGNDRLDGGSSDDVLNGGAGDDSLIGGSGNDRLVGGSGNDTYTGGSGSDMFCIYNRGDAETITDFQSGFDTIAIRSEFAAFDNLTILASGADSVIKFGDNSISLLGVDAGIISQNDLAFV</sequence>
<dbReference type="RefSeq" id="WP_145343598.1">
    <property type="nucleotide sequence ID" value="NZ_SMLY01000082.1"/>
</dbReference>
<reference evidence="7 8" key="1">
    <citation type="submission" date="2019-07" db="EMBL/GenBank/DDBJ databases">
        <title>Genomic Encyclopedia of Archaeal and Bacterial Type Strains, Phase II (KMG-II): from individual species to whole genera.</title>
        <authorList>
            <person name="Goeker M."/>
        </authorList>
    </citation>
    <scope>NUCLEOTIDE SEQUENCE [LARGE SCALE GENOMIC DNA]</scope>
    <source>
        <strain evidence="7 8">ATCC BAA-252</strain>
    </source>
</reference>
<dbReference type="GO" id="GO:0008237">
    <property type="term" value="F:metallopeptidase activity"/>
    <property type="evidence" value="ECO:0007669"/>
    <property type="project" value="InterPro"/>
</dbReference>
<dbReference type="PRINTS" id="PR00313">
    <property type="entry name" value="CABNDNGRPT"/>
</dbReference>
<dbReference type="InterPro" id="IPR007280">
    <property type="entry name" value="Peptidase_C_arc/bac"/>
</dbReference>
<proteinExistence type="inferred from homology"/>
<dbReference type="Pfam" id="PF08548">
    <property type="entry name" value="Peptidase_M10_C"/>
    <property type="match status" value="1"/>
</dbReference>
<dbReference type="Proteomes" id="UP000320593">
    <property type="component" value="Unassembled WGS sequence"/>
</dbReference>
<dbReference type="GO" id="GO:0005509">
    <property type="term" value="F:calcium ion binding"/>
    <property type="evidence" value="ECO:0007669"/>
    <property type="project" value="InterPro"/>
</dbReference>
<dbReference type="PROSITE" id="PS00330">
    <property type="entry name" value="HEMOLYSIN_CALCIUM"/>
    <property type="match status" value="3"/>
</dbReference>